<dbReference type="InterPro" id="IPR008928">
    <property type="entry name" value="6-hairpin_glycosidase_sf"/>
</dbReference>
<dbReference type="InterPro" id="IPR011013">
    <property type="entry name" value="Gal_mutarotase_sf_dom"/>
</dbReference>
<name>A0A1G1W7B6_9BACT</name>
<dbReference type="Gene3D" id="2.60.420.10">
    <property type="entry name" value="Maltose phosphorylase, domain 3"/>
    <property type="match status" value="1"/>
</dbReference>
<evidence type="ECO:0000313" key="6">
    <source>
        <dbReference type="Proteomes" id="UP000176631"/>
    </source>
</evidence>
<dbReference type="SMART" id="SM01068">
    <property type="entry name" value="CBM_X"/>
    <property type="match status" value="1"/>
</dbReference>
<feature type="domain" description="Glycosyl hydrolase 94 supersandwich" evidence="3">
    <location>
        <begin position="16"/>
        <end position="294"/>
    </location>
</feature>
<dbReference type="STRING" id="1802593.A2172_02590"/>
<reference evidence="5 6" key="1">
    <citation type="journal article" date="2016" name="Nat. Commun.">
        <title>Thousands of microbial genomes shed light on interconnected biogeochemical processes in an aquifer system.</title>
        <authorList>
            <person name="Anantharaman K."/>
            <person name="Brown C.T."/>
            <person name="Hug L.A."/>
            <person name="Sharon I."/>
            <person name="Castelle C.J."/>
            <person name="Probst A.J."/>
            <person name="Thomas B.C."/>
            <person name="Singh A."/>
            <person name="Wilkins M.J."/>
            <person name="Karaoz U."/>
            <person name="Brodie E.L."/>
            <person name="Williams K.H."/>
            <person name="Hubbard S.S."/>
            <person name="Banfield J.F."/>
        </authorList>
    </citation>
    <scope>NUCLEOTIDE SEQUENCE [LARGE SCALE GENOMIC DNA]</scope>
</reference>
<evidence type="ECO:0000256" key="2">
    <source>
        <dbReference type="ARBA" id="ARBA00022679"/>
    </source>
</evidence>
<dbReference type="EMBL" id="MHCP01000028">
    <property type="protein sequence ID" value="OGY23237.1"/>
    <property type="molecule type" value="Genomic_DNA"/>
</dbReference>
<keyword evidence="1" id="KW-0328">Glycosyltransferase</keyword>
<gene>
    <name evidence="5" type="ORF">A2172_02590</name>
</gene>
<dbReference type="SUPFAM" id="SSF74650">
    <property type="entry name" value="Galactose mutarotase-like"/>
    <property type="match status" value="1"/>
</dbReference>
<proteinExistence type="predicted"/>
<feature type="domain" description="Glycosyl hydrolase 94 catalytic" evidence="4">
    <location>
        <begin position="309"/>
        <end position="712"/>
    </location>
</feature>
<sequence length="791" mass="90388">MVAPSTKYGYFSKDGKEYIITRPDTPRPWINFLTNGKYTALVSATGGGYSFYVDSAFNRITRELPGDQILSDRPGRHLYVRDNDTGEYWAVGWQPVMKSADFWEARVGLGYNKISSIKSGIKSEVTFFVPLDEDLEVWDIHIKNLSDRPRDISVTGYIEWVLGSYAKDLEDRVFDSFFNDVYFKNNVIYATKRRWDRPDRPGTAWDHWAYMTGSVQFDGVSCVKEDFIGEYRYPSNPIAIEKGAYKNGYGESEDAIGALMKKMKLGVGDEKNFHIVIGIEKDVESINRKIKKIAKRDFVEKKLKEIKKFWKDNLDELIVKTPDPDFDLSVNIWNKYQTWITSQMGEMDSYYIGAGNWGFRDECQHLYGVLPIDKKLAREKLIELLEHQFEEGNVAHGWNTLTKEAFTTKHSDDPQWLVMAVLNHVKEIGDLEFLKEKVKYFDRGEATVLTHIIKALEYTLYHVSPNGIPLRMTADWNDALAGGHLGRGESLMVANQVVWNISEIIPLLLRIGEKAKVKRYQHINDRIKKTINDVFWDGSWYIRATADDGSLIGTRKNKEGKIHINGQTWPIMSGVASEQRGKKAMDSLWQYLMTPYGALTFTPAYTKVNAALGIISQFAPGAKENATIFAHPNAWVVMAECLLGRAEKAYDAWKRSSFITMGKDPDLYKTEPYVYSEFVYGPESPHFGQGSYSWMTGSAAWFFRACTDFILGLRPTLDGLIIDPCIPKNWKEFYIKRVFRGASYHVYVKNRGGLSKGVREVRVDGEVLDGQTLTVFKSGRHKVEVEMGLTK</sequence>
<dbReference type="InterPro" id="IPR052047">
    <property type="entry name" value="GH94_Enzymes"/>
</dbReference>
<dbReference type="InterPro" id="IPR012341">
    <property type="entry name" value="6hp_glycosidase-like_sf"/>
</dbReference>
<comment type="caution">
    <text evidence="5">The sequence shown here is derived from an EMBL/GenBank/DDBJ whole genome shotgun (WGS) entry which is preliminary data.</text>
</comment>
<keyword evidence="2" id="KW-0808">Transferase</keyword>
<evidence type="ECO:0000313" key="5">
    <source>
        <dbReference type="EMBL" id="OGY23237.1"/>
    </source>
</evidence>
<dbReference type="Proteomes" id="UP000176631">
    <property type="component" value="Unassembled WGS sequence"/>
</dbReference>
<evidence type="ECO:0000259" key="3">
    <source>
        <dbReference type="Pfam" id="PF06165"/>
    </source>
</evidence>
<dbReference type="PANTHER" id="PTHR37469">
    <property type="entry name" value="CELLOBIONIC ACID PHOSPHORYLASE-RELATED"/>
    <property type="match status" value="1"/>
</dbReference>
<dbReference type="SUPFAM" id="SSF48208">
    <property type="entry name" value="Six-hairpin glycosidases"/>
    <property type="match status" value="1"/>
</dbReference>
<dbReference type="Gene3D" id="2.70.98.40">
    <property type="entry name" value="Glycoside hydrolase, family 65, N-terminal domain"/>
    <property type="match status" value="1"/>
</dbReference>
<dbReference type="AlphaFoldDB" id="A0A1G1W7B6"/>
<dbReference type="Gene3D" id="1.50.10.10">
    <property type="match status" value="1"/>
</dbReference>
<dbReference type="GO" id="GO:0016757">
    <property type="term" value="F:glycosyltransferase activity"/>
    <property type="evidence" value="ECO:0007669"/>
    <property type="project" value="UniProtKB-KW"/>
</dbReference>
<dbReference type="InterPro" id="IPR010383">
    <property type="entry name" value="Glyco_hydrolase_94_b-supersand"/>
</dbReference>
<dbReference type="InterPro" id="IPR037018">
    <property type="entry name" value="GH65_N"/>
</dbReference>
<dbReference type="Pfam" id="PF06165">
    <property type="entry name" value="GH94_b-supersand"/>
    <property type="match status" value="1"/>
</dbReference>
<dbReference type="GO" id="GO:0005975">
    <property type="term" value="P:carbohydrate metabolic process"/>
    <property type="evidence" value="ECO:0007669"/>
    <property type="project" value="InterPro"/>
</dbReference>
<evidence type="ECO:0000259" key="4">
    <source>
        <dbReference type="Pfam" id="PF17167"/>
    </source>
</evidence>
<dbReference type="PANTHER" id="PTHR37469:SF2">
    <property type="entry name" value="CELLOBIONIC ACID PHOSPHORYLASE"/>
    <property type="match status" value="1"/>
</dbReference>
<dbReference type="GO" id="GO:0030246">
    <property type="term" value="F:carbohydrate binding"/>
    <property type="evidence" value="ECO:0007669"/>
    <property type="project" value="InterPro"/>
</dbReference>
<evidence type="ECO:0000256" key="1">
    <source>
        <dbReference type="ARBA" id="ARBA00022676"/>
    </source>
</evidence>
<organism evidence="5 6">
    <name type="scientific">Candidatus Woykebacteria bacterium RBG_13_40_15</name>
    <dbReference type="NCBI Taxonomy" id="1802593"/>
    <lineage>
        <taxon>Bacteria</taxon>
        <taxon>Candidatus Woykeibacteriota</taxon>
    </lineage>
</organism>
<dbReference type="Pfam" id="PF17167">
    <property type="entry name" value="Glyco_hydro_94"/>
    <property type="match status" value="1"/>
</dbReference>
<dbReference type="InterPro" id="IPR033432">
    <property type="entry name" value="GH94_catalytic"/>
</dbReference>
<accession>A0A1G1W7B6</accession>
<protein>
    <submittedName>
        <fullName evidence="5">Uncharacterized protein</fullName>
    </submittedName>
</protein>